<proteinExistence type="predicted"/>
<sequence length="177" mass="19174">MNAMSEMAEQPPESEAPPTEIANVVGGQGWILRGSDLRPAIVDLQAFRAGLAEDPLCPVLERLWSDEPAAALRMLDDHPPTLRTRALRADCLRELGAPGEAADVYDRLVAETAGTPLEATMRQHRGKALLAAGRVDDAIDDFRIAVSMRLSGDPALLESAEQALAFALRRRAVDPER</sequence>
<evidence type="ECO:0000313" key="2">
    <source>
        <dbReference type="EMBL" id="PAK94120.1"/>
    </source>
</evidence>
<organism evidence="2 3">
    <name type="scientific">Brevibacterium casei</name>
    <dbReference type="NCBI Taxonomy" id="33889"/>
    <lineage>
        <taxon>Bacteria</taxon>
        <taxon>Bacillati</taxon>
        <taxon>Actinomycetota</taxon>
        <taxon>Actinomycetes</taxon>
        <taxon>Micrococcales</taxon>
        <taxon>Brevibacteriaceae</taxon>
        <taxon>Brevibacterium</taxon>
    </lineage>
</organism>
<protein>
    <recommendedName>
        <fullName evidence="4">Tetratricopeptide repeat protein</fullName>
    </recommendedName>
</protein>
<comment type="caution">
    <text evidence="2">The sequence shown here is derived from an EMBL/GenBank/DDBJ whole genome shotgun (WGS) entry which is preliminary data.</text>
</comment>
<dbReference type="EMBL" id="NCWY01000014">
    <property type="protein sequence ID" value="PAK94120.1"/>
    <property type="molecule type" value="Genomic_DNA"/>
</dbReference>
<evidence type="ECO:0008006" key="4">
    <source>
        <dbReference type="Google" id="ProtNLM"/>
    </source>
</evidence>
<reference evidence="2 3" key="1">
    <citation type="submission" date="2017-04" db="EMBL/GenBank/DDBJ databases">
        <title>Kefir bacterial isolates.</title>
        <authorList>
            <person name="Kim Y."/>
            <person name="Blasche S."/>
            <person name="Patil K.R."/>
        </authorList>
    </citation>
    <scope>NUCLEOTIDE SEQUENCE [LARGE SCALE GENOMIC DNA]</scope>
    <source>
        <strain evidence="2 3">OG2</strain>
    </source>
</reference>
<dbReference type="Gene3D" id="1.25.40.10">
    <property type="entry name" value="Tetratricopeptide repeat domain"/>
    <property type="match status" value="1"/>
</dbReference>
<dbReference type="SUPFAM" id="SSF48452">
    <property type="entry name" value="TPR-like"/>
    <property type="match status" value="1"/>
</dbReference>
<name>A0A269Z9A0_9MICO</name>
<evidence type="ECO:0000313" key="3">
    <source>
        <dbReference type="Proteomes" id="UP000216867"/>
    </source>
</evidence>
<feature type="region of interest" description="Disordered" evidence="1">
    <location>
        <begin position="1"/>
        <end position="20"/>
    </location>
</feature>
<dbReference type="Proteomes" id="UP000216867">
    <property type="component" value="Unassembled WGS sequence"/>
</dbReference>
<dbReference type="AlphaFoldDB" id="A0A269Z9A0"/>
<accession>A0A269Z9A0</accession>
<dbReference type="InterPro" id="IPR011990">
    <property type="entry name" value="TPR-like_helical_dom_sf"/>
</dbReference>
<evidence type="ECO:0000256" key="1">
    <source>
        <dbReference type="SAM" id="MobiDB-lite"/>
    </source>
</evidence>
<gene>
    <name evidence="2" type="ORF">B8X04_14165</name>
</gene>